<dbReference type="RefSeq" id="WP_115970105.1">
    <property type="nucleotide sequence ID" value="NZ_QNVT01000005.1"/>
</dbReference>
<dbReference type="Proteomes" id="UP000256686">
    <property type="component" value="Unassembled WGS sequence"/>
</dbReference>
<dbReference type="Pfam" id="PF09697">
    <property type="entry name" value="Porph_ging"/>
    <property type="match status" value="1"/>
</dbReference>
<evidence type="ECO:0000313" key="2">
    <source>
        <dbReference type="Proteomes" id="UP000256686"/>
    </source>
</evidence>
<sequence length="258" mass="29905">MKKNNITKICILLIISIQSYYAQETKFITEGIIEYERSNNMYALIQRGITNDDVVSNMRFEEYKKTFPQFKRTKSTLQFSEKKSLFTPIKNDSASDIFFENNPAVNQINTTYTDYDNHKQITEKQVFEDRFLVQDSIQPVKWKITDEFREIAGFNCRRANGLIMDSIYVVAFYTDQIPVSGGPESFNGLPGMILGVALPHENVTWFAKKINDIRIEPRKLTPPNKGKIINRKELKQTVTDIFKSFGSSFQSSSWPFEL</sequence>
<evidence type="ECO:0000313" key="1">
    <source>
        <dbReference type="EMBL" id="REC63028.1"/>
    </source>
</evidence>
<protein>
    <submittedName>
        <fullName evidence="1">GLPGLI family protein</fullName>
    </submittedName>
</protein>
<reference evidence="2" key="1">
    <citation type="submission" date="2018-06" db="EMBL/GenBank/DDBJ databases">
        <authorList>
            <person name="Lum Nde A."/>
            <person name="Hugo C."/>
        </authorList>
    </citation>
    <scope>NUCLEOTIDE SEQUENCE [LARGE SCALE GENOMIC DNA]</scope>
    <source>
        <strain evidence="2">1_F178</strain>
    </source>
</reference>
<dbReference type="NCBIfam" id="TIGR01200">
    <property type="entry name" value="GLPGLI"/>
    <property type="match status" value="1"/>
</dbReference>
<accession>A0A3D9CBB5</accession>
<organism evidence="1 2">
    <name type="scientific">Chryseobacterium pennae</name>
    <dbReference type="NCBI Taxonomy" id="2258962"/>
    <lineage>
        <taxon>Bacteria</taxon>
        <taxon>Pseudomonadati</taxon>
        <taxon>Bacteroidota</taxon>
        <taxon>Flavobacteriia</taxon>
        <taxon>Flavobacteriales</taxon>
        <taxon>Weeksellaceae</taxon>
        <taxon>Chryseobacterium group</taxon>
        <taxon>Chryseobacterium</taxon>
    </lineage>
</organism>
<keyword evidence="2" id="KW-1185">Reference proteome</keyword>
<comment type="caution">
    <text evidence="1">The sequence shown here is derived from an EMBL/GenBank/DDBJ whole genome shotgun (WGS) entry which is preliminary data.</text>
</comment>
<dbReference type="InterPro" id="IPR005901">
    <property type="entry name" value="GLPGLI"/>
</dbReference>
<dbReference type="AlphaFoldDB" id="A0A3D9CBB5"/>
<gene>
    <name evidence="1" type="ORF">DRF65_07300</name>
</gene>
<proteinExistence type="predicted"/>
<name>A0A3D9CBB5_9FLAO</name>
<dbReference type="EMBL" id="QNVT01000005">
    <property type="protein sequence ID" value="REC63028.1"/>
    <property type="molecule type" value="Genomic_DNA"/>
</dbReference>